<evidence type="ECO:0000259" key="3">
    <source>
        <dbReference type="Pfam" id="PF13936"/>
    </source>
</evidence>
<feature type="transmembrane region" description="Helical" evidence="2">
    <location>
        <begin position="40"/>
        <end position="62"/>
    </location>
</feature>
<dbReference type="RefSeq" id="WP_195005252.1">
    <property type="nucleotide sequence ID" value="NZ_JADLQN010000016.1"/>
</dbReference>
<feature type="region of interest" description="Disordered" evidence="1">
    <location>
        <begin position="173"/>
        <end position="206"/>
    </location>
</feature>
<dbReference type="Pfam" id="PF13936">
    <property type="entry name" value="HTH_38"/>
    <property type="match status" value="1"/>
</dbReference>
<accession>A0ABS0DIY1</accession>
<dbReference type="Pfam" id="PF10935">
    <property type="entry name" value="DUF2637"/>
    <property type="match status" value="1"/>
</dbReference>
<keyword evidence="2" id="KW-0472">Membrane</keyword>
<dbReference type="Gene3D" id="1.10.10.10">
    <property type="entry name" value="Winged helix-like DNA-binding domain superfamily/Winged helix DNA-binding domain"/>
    <property type="match status" value="1"/>
</dbReference>
<protein>
    <submittedName>
        <fullName evidence="4">DUF2637 domain-containing protein</fullName>
    </submittedName>
</protein>
<dbReference type="EMBL" id="JADLQN010000016">
    <property type="protein sequence ID" value="MBF6358418.1"/>
    <property type="molecule type" value="Genomic_DNA"/>
</dbReference>
<feature type="non-terminal residue" evidence="4">
    <location>
        <position position="243"/>
    </location>
</feature>
<dbReference type="InterPro" id="IPR021235">
    <property type="entry name" value="DUF2637"/>
</dbReference>
<name>A0ABS0DIY1_9NOCA</name>
<dbReference type="InterPro" id="IPR036388">
    <property type="entry name" value="WH-like_DNA-bd_sf"/>
</dbReference>
<evidence type="ECO:0000313" key="5">
    <source>
        <dbReference type="Proteomes" id="UP000707731"/>
    </source>
</evidence>
<feature type="domain" description="Transposase IS30-like HTH" evidence="3">
    <location>
        <begin position="211"/>
        <end position="243"/>
    </location>
</feature>
<dbReference type="InterPro" id="IPR025246">
    <property type="entry name" value="IS30-like_HTH"/>
</dbReference>
<organism evidence="4 5">
    <name type="scientific">Nocardia higoensis</name>
    <dbReference type="NCBI Taxonomy" id="228599"/>
    <lineage>
        <taxon>Bacteria</taxon>
        <taxon>Bacillati</taxon>
        <taxon>Actinomycetota</taxon>
        <taxon>Actinomycetes</taxon>
        <taxon>Mycobacteriales</taxon>
        <taxon>Nocardiaceae</taxon>
        <taxon>Nocardia</taxon>
    </lineage>
</organism>
<proteinExistence type="predicted"/>
<reference evidence="4 5" key="1">
    <citation type="submission" date="2020-10" db="EMBL/GenBank/DDBJ databases">
        <title>Identification of Nocardia species via Next-generation sequencing and recognition of intraspecies genetic diversity.</title>
        <authorList>
            <person name="Li P."/>
            <person name="Li P."/>
            <person name="Lu B."/>
        </authorList>
    </citation>
    <scope>NUCLEOTIDE SEQUENCE [LARGE SCALE GENOMIC DNA]</scope>
    <source>
        <strain evidence="4 5">BJ06-0143</strain>
    </source>
</reference>
<comment type="caution">
    <text evidence="4">The sequence shown here is derived from an EMBL/GenBank/DDBJ whole genome shotgun (WGS) entry which is preliminary data.</text>
</comment>
<sequence>MDITEITALLMTLVIGGGAFAWSFAALSDLSVMAGITPKLAWVGPVFVDGAIVQSTVALVSLQRRRKAGIPIPAATVRFFWSQLALAELISIAGNGLHAAESDQRVLHAVIAACVAGAAPLAGLAATHGLTALLEVPRTAPEPTAEDETLTAKVDKASESIVDTSATVGVAVASGSDNGATPRDTGVAQRDSSATPAVAEGDTDATASRDNQILALLDAGKSAREIATEIGVHHSTVARHIKR</sequence>
<feature type="transmembrane region" description="Helical" evidence="2">
    <location>
        <begin position="7"/>
        <end position="28"/>
    </location>
</feature>
<evidence type="ECO:0000256" key="2">
    <source>
        <dbReference type="SAM" id="Phobius"/>
    </source>
</evidence>
<keyword evidence="5" id="KW-1185">Reference proteome</keyword>
<keyword evidence="2" id="KW-1133">Transmembrane helix</keyword>
<keyword evidence="2" id="KW-0812">Transmembrane</keyword>
<evidence type="ECO:0000313" key="4">
    <source>
        <dbReference type="EMBL" id="MBF6358418.1"/>
    </source>
</evidence>
<evidence type="ECO:0000256" key="1">
    <source>
        <dbReference type="SAM" id="MobiDB-lite"/>
    </source>
</evidence>
<dbReference type="Proteomes" id="UP000707731">
    <property type="component" value="Unassembled WGS sequence"/>
</dbReference>
<gene>
    <name evidence="4" type="ORF">IU449_28385</name>
</gene>